<feature type="transmembrane region" description="Helical" evidence="7">
    <location>
        <begin position="217"/>
        <end position="236"/>
    </location>
</feature>
<keyword evidence="3" id="KW-1003">Cell membrane</keyword>
<feature type="transmembrane region" description="Helical" evidence="7">
    <location>
        <begin position="256"/>
        <end position="275"/>
    </location>
</feature>
<comment type="subcellular location">
    <subcellularLocation>
        <location evidence="1">Cell membrane</location>
        <topology evidence="1">Multi-pass membrane protein</topology>
    </subcellularLocation>
</comment>
<organism evidence="9 10">
    <name type="scientific">Rhodophyticola porphyridii</name>
    <dbReference type="NCBI Taxonomy" id="1852017"/>
    <lineage>
        <taxon>Bacteria</taxon>
        <taxon>Pseudomonadati</taxon>
        <taxon>Pseudomonadota</taxon>
        <taxon>Alphaproteobacteria</taxon>
        <taxon>Rhodobacterales</taxon>
        <taxon>Roseobacteraceae</taxon>
        <taxon>Rhodophyticola</taxon>
    </lineage>
</organism>
<dbReference type="GO" id="GO:0005886">
    <property type="term" value="C:plasma membrane"/>
    <property type="evidence" value="ECO:0007669"/>
    <property type="project" value="UniProtKB-SubCell"/>
</dbReference>
<keyword evidence="10" id="KW-1185">Reference proteome</keyword>
<feature type="transmembrane region" description="Helical" evidence="7">
    <location>
        <begin position="314"/>
        <end position="336"/>
    </location>
</feature>
<name>A0A3L9YD10_9RHOB</name>
<dbReference type="InterPro" id="IPR036259">
    <property type="entry name" value="MFS_trans_sf"/>
</dbReference>
<protein>
    <submittedName>
        <fullName evidence="9">MFS transporter</fullName>
    </submittedName>
</protein>
<comment type="caution">
    <text evidence="9">The sequence shown here is derived from an EMBL/GenBank/DDBJ whole genome shotgun (WGS) entry which is preliminary data.</text>
</comment>
<dbReference type="SUPFAM" id="SSF103473">
    <property type="entry name" value="MFS general substrate transporter"/>
    <property type="match status" value="1"/>
</dbReference>
<dbReference type="CDD" id="cd06173">
    <property type="entry name" value="MFS_MefA_like"/>
    <property type="match status" value="1"/>
</dbReference>
<dbReference type="OrthoDB" id="9809918at2"/>
<gene>
    <name evidence="9" type="ORF">D9R08_03855</name>
</gene>
<feature type="transmembrane region" description="Helical" evidence="7">
    <location>
        <begin position="348"/>
        <end position="370"/>
    </location>
</feature>
<evidence type="ECO:0000256" key="1">
    <source>
        <dbReference type="ARBA" id="ARBA00004651"/>
    </source>
</evidence>
<dbReference type="GO" id="GO:0022857">
    <property type="term" value="F:transmembrane transporter activity"/>
    <property type="evidence" value="ECO:0007669"/>
    <property type="project" value="InterPro"/>
</dbReference>
<keyword evidence="2" id="KW-0813">Transport</keyword>
<evidence type="ECO:0000256" key="5">
    <source>
        <dbReference type="ARBA" id="ARBA00022989"/>
    </source>
</evidence>
<reference evidence="9 10" key="1">
    <citation type="submission" date="2018-10" db="EMBL/GenBank/DDBJ databases">
        <authorList>
            <person name="Jung H.S."/>
            <person name="Jeon C.O."/>
        </authorList>
    </citation>
    <scope>NUCLEOTIDE SEQUENCE [LARGE SCALE GENOMIC DNA]</scope>
    <source>
        <strain evidence="9 10">MA-7-27</strain>
    </source>
</reference>
<keyword evidence="4 7" id="KW-0812">Transmembrane</keyword>
<sequence>MFTLPAALSNRDFRTLMMGQLPADFADWLDFVAIGALLAFVWSVDPFVFALLAVSMGLPYLVVGLGAGAVVDRVNVKSVLILSNIGRGLVTAALFFAPDWGTLLLLVAARSSVDTFFTPAKQAAIQTLTRPEERMGANGMSHAINQASKIVAPALGGALLIWVEPQVIFLLNAGVSFIAAALLLRLSSLEPAPDDGADETNVIGAIRGGLAEVAGSSLLRSAIWLMAAGYFAMFFYDTLIAPLTRDLGYSQTHLGLALAAVGAGGVVGAVMLGAMKDLPRPFLLIAAGSAIAACAVAVLGGLDLLDSRWPVGAFVALFAILGVASALSVVPFRTVLQNTVAPGRMGRVTALSEALNTMALLTAPFIGAAIASLTAVGMAFICGGVILMAIAVKALCMRNHR</sequence>
<evidence type="ECO:0000256" key="4">
    <source>
        <dbReference type="ARBA" id="ARBA00022692"/>
    </source>
</evidence>
<dbReference type="AlphaFoldDB" id="A0A3L9YD10"/>
<dbReference type="Pfam" id="PF07690">
    <property type="entry name" value="MFS_1"/>
    <property type="match status" value="1"/>
</dbReference>
<dbReference type="Proteomes" id="UP000281343">
    <property type="component" value="Unassembled WGS sequence"/>
</dbReference>
<evidence type="ECO:0000256" key="7">
    <source>
        <dbReference type="SAM" id="Phobius"/>
    </source>
</evidence>
<feature type="transmembrane region" description="Helical" evidence="7">
    <location>
        <begin position="78"/>
        <end position="97"/>
    </location>
</feature>
<feature type="transmembrane region" description="Helical" evidence="7">
    <location>
        <begin position="282"/>
        <end position="302"/>
    </location>
</feature>
<evidence type="ECO:0000256" key="6">
    <source>
        <dbReference type="ARBA" id="ARBA00023136"/>
    </source>
</evidence>
<dbReference type="InterPro" id="IPR020846">
    <property type="entry name" value="MFS_dom"/>
</dbReference>
<keyword evidence="5 7" id="KW-1133">Transmembrane helix</keyword>
<evidence type="ECO:0000313" key="9">
    <source>
        <dbReference type="EMBL" id="RMA44053.1"/>
    </source>
</evidence>
<dbReference type="EMBL" id="RCNT01000001">
    <property type="protein sequence ID" value="RMA44053.1"/>
    <property type="molecule type" value="Genomic_DNA"/>
</dbReference>
<evidence type="ECO:0000256" key="3">
    <source>
        <dbReference type="ARBA" id="ARBA00022475"/>
    </source>
</evidence>
<feature type="transmembrane region" description="Helical" evidence="7">
    <location>
        <begin position="21"/>
        <end position="42"/>
    </location>
</feature>
<accession>A0A3L9YD10</accession>
<evidence type="ECO:0000256" key="2">
    <source>
        <dbReference type="ARBA" id="ARBA00022448"/>
    </source>
</evidence>
<feature type="domain" description="Major facilitator superfamily (MFS) profile" evidence="8">
    <location>
        <begin position="1"/>
        <end position="401"/>
    </location>
</feature>
<dbReference type="InterPro" id="IPR011701">
    <property type="entry name" value="MFS"/>
</dbReference>
<feature type="transmembrane region" description="Helical" evidence="7">
    <location>
        <begin position="48"/>
        <end position="71"/>
    </location>
</feature>
<dbReference type="PROSITE" id="PS50850">
    <property type="entry name" value="MFS"/>
    <property type="match status" value="1"/>
</dbReference>
<dbReference type="Gene3D" id="1.20.1250.20">
    <property type="entry name" value="MFS general substrate transporter like domains"/>
    <property type="match status" value="1"/>
</dbReference>
<proteinExistence type="predicted"/>
<evidence type="ECO:0000259" key="8">
    <source>
        <dbReference type="PROSITE" id="PS50850"/>
    </source>
</evidence>
<dbReference type="PANTHER" id="PTHR43266:SF2">
    <property type="entry name" value="MAJOR FACILITATOR SUPERFAMILY (MFS) PROFILE DOMAIN-CONTAINING PROTEIN"/>
    <property type="match status" value="1"/>
</dbReference>
<keyword evidence="6 7" id="KW-0472">Membrane</keyword>
<feature type="transmembrane region" description="Helical" evidence="7">
    <location>
        <begin position="376"/>
        <end position="396"/>
    </location>
</feature>
<dbReference type="PANTHER" id="PTHR43266">
    <property type="entry name" value="MACROLIDE-EFFLUX PROTEIN"/>
    <property type="match status" value="1"/>
</dbReference>
<dbReference type="RefSeq" id="WP_121896642.1">
    <property type="nucleotide sequence ID" value="NZ_RCNT01000001.1"/>
</dbReference>
<evidence type="ECO:0000313" key="10">
    <source>
        <dbReference type="Proteomes" id="UP000281343"/>
    </source>
</evidence>